<organism evidence="1 2">
    <name type="scientific">Actinomadura meyerae</name>
    <dbReference type="NCBI Taxonomy" id="240840"/>
    <lineage>
        <taxon>Bacteria</taxon>
        <taxon>Bacillati</taxon>
        <taxon>Actinomycetota</taxon>
        <taxon>Actinomycetes</taxon>
        <taxon>Streptosporangiales</taxon>
        <taxon>Thermomonosporaceae</taxon>
        <taxon>Actinomadura</taxon>
    </lineage>
</organism>
<name>A0A239NZG9_9ACTN</name>
<dbReference type="InterPro" id="IPR023393">
    <property type="entry name" value="START-like_dom_sf"/>
</dbReference>
<dbReference type="Proteomes" id="UP000198318">
    <property type="component" value="Unassembled WGS sequence"/>
</dbReference>
<proteinExistence type="predicted"/>
<dbReference type="SUPFAM" id="SSF55961">
    <property type="entry name" value="Bet v1-like"/>
    <property type="match status" value="1"/>
</dbReference>
<evidence type="ECO:0000313" key="2">
    <source>
        <dbReference type="Proteomes" id="UP000198318"/>
    </source>
</evidence>
<accession>A0A239NZG9</accession>
<dbReference type="EMBL" id="FZOR01000056">
    <property type="protein sequence ID" value="SNT60236.1"/>
    <property type="molecule type" value="Genomic_DNA"/>
</dbReference>
<dbReference type="AlphaFoldDB" id="A0A239NZG9"/>
<keyword evidence="2" id="KW-1185">Reference proteome</keyword>
<dbReference type="Gene3D" id="3.30.530.20">
    <property type="match status" value="1"/>
</dbReference>
<protein>
    <recommendedName>
        <fullName evidence="3">Polyketide cyclase / dehydrase and lipid transport</fullName>
    </recommendedName>
</protein>
<gene>
    <name evidence="1" type="ORF">SAMN05443665_105625</name>
</gene>
<evidence type="ECO:0008006" key="3">
    <source>
        <dbReference type="Google" id="ProtNLM"/>
    </source>
</evidence>
<reference evidence="1 2" key="1">
    <citation type="submission" date="2017-06" db="EMBL/GenBank/DDBJ databases">
        <authorList>
            <person name="Kim H.J."/>
            <person name="Triplett B.A."/>
        </authorList>
    </citation>
    <scope>NUCLEOTIDE SEQUENCE [LARGE SCALE GENOMIC DNA]</scope>
    <source>
        <strain evidence="1 2">DSM 44715</strain>
    </source>
</reference>
<evidence type="ECO:0000313" key="1">
    <source>
        <dbReference type="EMBL" id="SNT60236.1"/>
    </source>
</evidence>
<sequence length="33" mass="3693">MSAFVNSIEIGRPADVVFAYVVDPANLPEWQRT</sequence>